<sequence length="373" mass="41134">MSGPDPTEDLLDLYENAPCGYLSLAPDSTIVRANRTLLGWLDLSADDLVGKPLRDLLGTGGRIAYETHLAPLLRLQGFVYEIALDLRCDHGLVPVIANASEKRDESDNHLFTRLTLFLAEDRRKYERNLLESKIRAESETEQRDREAELREQFIAVLGHDLRNPVAALKAGTGLLKDSGNLDTEDREIVTHMDSTIDRAIELINNVMDFARGRLGSGISLELQPTPDLDRKLEIVIVEAKTARPDRDIRSEIAIGTSVECDPDRLAQLLSNLLSNALHHGRHDAPVMVKAITTRDKLEISVTNSGTPIPANVLETLFQPFDRGSKQGNHDGLGLGLFIVDQIATAHGGRMEVASDEGGTTFKLVIPSKESEQR</sequence>
<dbReference type="SMART" id="SM00387">
    <property type="entry name" value="HATPase_c"/>
    <property type="match status" value="1"/>
</dbReference>
<dbReference type="Gene3D" id="3.30.450.20">
    <property type="entry name" value="PAS domain"/>
    <property type="match status" value="1"/>
</dbReference>
<dbReference type="InterPro" id="IPR000014">
    <property type="entry name" value="PAS"/>
</dbReference>
<keyword evidence="6" id="KW-0472">Membrane</keyword>
<dbReference type="SMART" id="SM00091">
    <property type="entry name" value="PAS"/>
    <property type="match status" value="1"/>
</dbReference>
<dbReference type="InterPro" id="IPR004358">
    <property type="entry name" value="Sig_transdc_His_kin-like_C"/>
</dbReference>
<gene>
    <name evidence="8" type="ORF">DVR09_12070</name>
</gene>
<dbReference type="InterPro" id="IPR003594">
    <property type="entry name" value="HATPase_dom"/>
</dbReference>
<keyword evidence="5 8" id="KW-0418">Kinase</keyword>
<dbReference type="InterPro" id="IPR050351">
    <property type="entry name" value="BphY/WalK/GraS-like"/>
</dbReference>
<dbReference type="InterPro" id="IPR005467">
    <property type="entry name" value="His_kinase_dom"/>
</dbReference>
<dbReference type="EC" id="2.7.13.3" evidence="2"/>
<dbReference type="GO" id="GO:0016020">
    <property type="term" value="C:membrane"/>
    <property type="evidence" value="ECO:0007669"/>
    <property type="project" value="UniProtKB-SubCell"/>
</dbReference>
<dbReference type="SUPFAM" id="SSF55874">
    <property type="entry name" value="ATPase domain of HSP90 chaperone/DNA topoisomerase II/histidine kinase"/>
    <property type="match status" value="1"/>
</dbReference>
<organism evidence="8 9">
    <name type="scientific">Erythrobacter aureus</name>
    <dbReference type="NCBI Taxonomy" id="2182384"/>
    <lineage>
        <taxon>Bacteria</taxon>
        <taxon>Pseudomonadati</taxon>
        <taxon>Pseudomonadota</taxon>
        <taxon>Alphaproteobacteria</taxon>
        <taxon>Sphingomonadales</taxon>
        <taxon>Erythrobacteraceae</taxon>
        <taxon>Erythrobacter/Porphyrobacter group</taxon>
        <taxon>Erythrobacter</taxon>
    </lineage>
</organism>
<dbReference type="OrthoDB" id="9795133at2"/>
<dbReference type="GO" id="GO:0000156">
    <property type="term" value="F:phosphorelay response regulator activity"/>
    <property type="evidence" value="ECO:0007669"/>
    <property type="project" value="TreeGrafter"/>
</dbReference>
<dbReference type="InterPro" id="IPR036890">
    <property type="entry name" value="HATPase_C_sf"/>
</dbReference>
<feature type="domain" description="Histidine kinase" evidence="7">
    <location>
        <begin position="156"/>
        <end position="369"/>
    </location>
</feature>
<name>A0A345YGA9_9SPHN</name>
<dbReference type="SMART" id="SM00388">
    <property type="entry name" value="HisKA"/>
    <property type="match status" value="1"/>
</dbReference>
<dbReference type="PANTHER" id="PTHR42878">
    <property type="entry name" value="TWO-COMPONENT HISTIDINE KINASE"/>
    <property type="match status" value="1"/>
</dbReference>
<keyword evidence="3" id="KW-0597">Phosphoprotein</keyword>
<evidence type="ECO:0000313" key="8">
    <source>
        <dbReference type="EMBL" id="AXK42961.1"/>
    </source>
</evidence>
<dbReference type="KEGG" id="err:DVR09_12070"/>
<dbReference type="GO" id="GO:0030295">
    <property type="term" value="F:protein kinase activator activity"/>
    <property type="evidence" value="ECO:0007669"/>
    <property type="project" value="TreeGrafter"/>
</dbReference>
<keyword evidence="4" id="KW-0808">Transferase</keyword>
<dbReference type="PANTHER" id="PTHR42878:SF13">
    <property type="entry name" value="HISTIDINE KINASE"/>
    <property type="match status" value="1"/>
</dbReference>
<dbReference type="CDD" id="cd00082">
    <property type="entry name" value="HisKA"/>
    <property type="match status" value="1"/>
</dbReference>
<dbReference type="RefSeq" id="WP_115417130.1">
    <property type="nucleotide sequence ID" value="NZ_CP031357.1"/>
</dbReference>
<comment type="catalytic activity">
    <reaction evidence="1">
        <text>ATP + protein L-histidine = ADP + protein N-phospho-L-histidine.</text>
        <dbReference type="EC" id="2.7.13.3"/>
    </reaction>
</comment>
<evidence type="ECO:0000313" key="9">
    <source>
        <dbReference type="Proteomes" id="UP000254508"/>
    </source>
</evidence>
<dbReference type="InterPro" id="IPR035965">
    <property type="entry name" value="PAS-like_dom_sf"/>
</dbReference>
<dbReference type="Pfam" id="PF02518">
    <property type="entry name" value="HATPase_c"/>
    <property type="match status" value="1"/>
</dbReference>
<dbReference type="GO" id="GO:0000155">
    <property type="term" value="F:phosphorelay sensor kinase activity"/>
    <property type="evidence" value="ECO:0007669"/>
    <property type="project" value="InterPro"/>
</dbReference>
<dbReference type="Gene3D" id="3.30.565.10">
    <property type="entry name" value="Histidine kinase-like ATPase, C-terminal domain"/>
    <property type="match status" value="1"/>
</dbReference>
<dbReference type="Gene3D" id="1.10.287.130">
    <property type="match status" value="1"/>
</dbReference>
<dbReference type="CDD" id="cd00075">
    <property type="entry name" value="HATPase"/>
    <property type="match status" value="1"/>
</dbReference>
<evidence type="ECO:0000259" key="7">
    <source>
        <dbReference type="PROSITE" id="PS50109"/>
    </source>
</evidence>
<dbReference type="AlphaFoldDB" id="A0A345YGA9"/>
<dbReference type="Pfam" id="PF00512">
    <property type="entry name" value="HisKA"/>
    <property type="match status" value="1"/>
</dbReference>
<dbReference type="PRINTS" id="PR00344">
    <property type="entry name" value="BCTRLSENSOR"/>
</dbReference>
<evidence type="ECO:0000256" key="6">
    <source>
        <dbReference type="ARBA" id="ARBA00023136"/>
    </source>
</evidence>
<dbReference type="SUPFAM" id="SSF55785">
    <property type="entry name" value="PYP-like sensor domain (PAS domain)"/>
    <property type="match status" value="1"/>
</dbReference>
<dbReference type="PROSITE" id="PS50109">
    <property type="entry name" value="HIS_KIN"/>
    <property type="match status" value="1"/>
</dbReference>
<dbReference type="InterPro" id="IPR003661">
    <property type="entry name" value="HisK_dim/P_dom"/>
</dbReference>
<evidence type="ECO:0000256" key="1">
    <source>
        <dbReference type="ARBA" id="ARBA00000085"/>
    </source>
</evidence>
<protein>
    <recommendedName>
        <fullName evidence="2">histidine kinase</fullName>
        <ecNumber evidence="2">2.7.13.3</ecNumber>
    </recommendedName>
</protein>
<dbReference type="InterPro" id="IPR036097">
    <property type="entry name" value="HisK_dim/P_sf"/>
</dbReference>
<evidence type="ECO:0000256" key="2">
    <source>
        <dbReference type="ARBA" id="ARBA00012438"/>
    </source>
</evidence>
<evidence type="ECO:0000256" key="5">
    <source>
        <dbReference type="ARBA" id="ARBA00022777"/>
    </source>
</evidence>
<reference evidence="9" key="1">
    <citation type="submission" date="2018-07" db="EMBL/GenBank/DDBJ databases">
        <title>Genome sequence of Erythrobacter strain YH-07, an antagonistic bacterium isolated from Yellow Sea.</title>
        <authorList>
            <person name="Tang T."/>
            <person name="Liu Q."/>
            <person name="Sun X."/>
        </authorList>
    </citation>
    <scope>NUCLEOTIDE SEQUENCE [LARGE SCALE GENOMIC DNA]</scope>
    <source>
        <strain evidence="9">YH-07</strain>
    </source>
</reference>
<dbReference type="SUPFAM" id="SSF47384">
    <property type="entry name" value="Homodimeric domain of signal transducing histidine kinase"/>
    <property type="match status" value="1"/>
</dbReference>
<dbReference type="CDD" id="cd00130">
    <property type="entry name" value="PAS"/>
    <property type="match status" value="1"/>
</dbReference>
<evidence type="ECO:0000256" key="4">
    <source>
        <dbReference type="ARBA" id="ARBA00022679"/>
    </source>
</evidence>
<dbReference type="EMBL" id="CP031357">
    <property type="protein sequence ID" value="AXK42961.1"/>
    <property type="molecule type" value="Genomic_DNA"/>
</dbReference>
<evidence type="ECO:0000256" key="3">
    <source>
        <dbReference type="ARBA" id="ARBA00022553"/>
    </source>
</evidence>
<dbReference type="Proteomes" id="UP000254508">
    <property type="component" value="Chromosome"/>
</dbReference>
<proteinExistence type="predicted"/>
<accession>A0A345YGA9</accession>
<keyword evidence="9" id="KW-1185">Reference proteome</keyword>
<dbReference type="GO" id="GO:0007234">
    <property type="term" value="P:osmosensory signaling via phosphorelay pathway"/>
    <property type="evidence" value="ECO:0007669"/>
    <property type="project" value="TreeGrafter"/>
</dbReference>